<dbReference type="InterPro" id="IPR019546">
    <property type="entry name" value="TAT_signal_bac_arc"/>
</dbReference>
<dbReference type="NCBIfam" id="TIGR01409">
    <property type="entry name" value="TAT_signal_seq"/>
    <property type="match status" value="1"/>
</dbReference>
<dbReference type="Pfam" id="PF00149">
    <property type="entry name" value="Metallophos"/>
    <property type="match status" value="1"/>
</dbReference>
<dbReference type="GO" id="GO:0016788">
    <property type="term" value="F:hydrolase activity, acting on ester bonds"/>
    <property type="evidence" value="ECO:0007669"/>
    <property type="project" value="TreeGrafter"/>
</dbReference>
<dbReference type="KEGG" id="pmuc:ING2E5A_0363"/>
<evidence type="ECO:0000313" key="3">
    <source>
        <dbReference type="Proteomes" id="UP000178485"/>
    </source>
</evidence>
<dbReference type="AlphaFoldDB" id="A0A1G4G3V8"/>
<feature type="domain" description="Calcineurin-like phosphoesterase" evidence="1">
    <location>
        <begin position="56"/>
        <end position="288"/>
    </location>
</feature>
<dbReference type="EMBL" id="LT608328">
    <property type="protein sequence ID" value="SCM55436.1"/>
    <property type="molecule type" value="Genomic_DNA"/>
</dbReference>
<evidence type="ECO:0000313" key="2">
    <source>
        <dbReference type="EMBL" id="SCM55436.1"/>
    </source>
</evidence>
<dbReference type="CDD" id="cd07383">
    <property type="entry name" value="MPP_Dcr2"/>
    <property type="match status" value="1"/>
</dbReference>
<dbReference type="PROSITE" id="PS51318">
    <property type="entry name" value="TAT"/>
    <property type="match status" value="1"/>
</dbReference>
<dbReference type="SUPFAM" id="SSF56300">
    <property type="entry name" value="Metallo-dependent phosphatases"/>
    <property type="match status" value="1"/>
</dbReference>
<dbReference type="InterPro" id="IPR004843">
    <property type="entry name" value="Calcineurin-like_PHP"/>
</dbReference>
<keyword evidence="3" id="KW-1185">Reference proteome</keyword>
<keyword evidence="2" id="KW-0378">Hydrolase</keyword>
<dbReference type="Proteomes" id="UP000178485">
    <property type="component" value="Chromosome i"/>
</dbReference>
<dbReference type="EC" id="3.1.-.-" evidence="2"/>
<evidence type="ECO:0000259" key="1">
    <source>
        <dbReference type="Pfam" id="PF00149"/>
    </source>
</evidence>
<sequence length="357" mass="40445">MDKKINRRTFIKGTALAGMTGVVATHSFAGILPSETSTTEVDNTKRGLFYNKNGKFKILQLTDTHYIAGNPKSERALKNVNQMLDLEKPDLVIHTGDIIFGEPAERSVREILEPISKRKIPFAVAFGNHDEEYDKSRQEMLEIVMSIPYNINTKTEGIYGVSNCFLTLSPSGSDRISRVFYIFDSNRGATIEDIPNTYGHIHFDQIAWYRMHSEKFTKINGGTPIPSLAFFHIPLPEHKEAFKDEESGVVTIGTRGENVASPKINSGMFVSMKEMKDIEAVFVGHDHNSDFVTYWKKMFFIYGRFSGCDNVYNDLKPNGARVIELTEGKEGFRSWIRLYGGEIIQDLNFPGSFVRRK</sequence>
<reference evidence="2 3" key="1">
    <citation type="submission" date="2016-08" db="EMBL/GenBank/DDBJ databases">
        <authorList>
            <person name="Seilhamer J.J."/>
        </authorList>
    </citation>
    <scope>NUCLEOTIDE SEQUENCE [LARGE SCALE GENOMIC DNA]</scope>
    <source>
        <strain evidence="2">ING2-E5A</strain>
    </source>
</reference>
<dbReference type="PANTHER" id="PTHR32440:SF11">
    <property type="entry name" value="METALLOPHOSPHOESTERASE DOMAIN-CONTAINING PROTEIN"/>
    <property type="match status" value="1"/>
</dbReference>
<name>A0A1G4G3V8_9BACT</name>
<dbReference type="GO" id="GO:0005737">
    <property type="term" value="C:cytoplasm"/>
    <property type="evidence" value="ECO:0007669"/>
    <property type="project" value="TreeGrafter"/>
</dbReference>
<organism evidence="2 3">
    <name type="scientific">Petrimonas mucosa</name>
    <dbReference type="NCBI Taxonomy" id="1642646"/>
    <lineage>
        <taxon>Bacteria</taxon>
        <taxon>Pseudomonadati</taxon>
        <taxon>Bacteroidota</taxon>
        <taxon>Bacteroidia</taxon>
        <taxon>Bacteroidales</taxon>
        <taxon>Dysgonomonadaceae</taxon>
        <taxon>Petrimonas</taxon>
    </lineage>
</organism>
<dbReference type="RefSeq" id="WP_143102539.1">
    <property type="nucleotide sequence ID" value="NZ_LT608328.1"/>
</dbReference>
<dbReference type="PANTHER" id="PTHR32440">
    <property type="entry name" value="PHOSPHATASE DCR2-RELATED-RELATED"/>
    <property type="match status" value="1"/>
</dbReference>
<protein>
    <submittedName>
        <fullName evidence="2">Phosphatase</fullName>
        <ecNumber evidence="2">3.1.-.-</ecNumber>
    </submittedName>
</protein>
<dbReference type="Gene3D" id="3.60.21.10">
    <property type="match status" value="1"/>
</dbReference>
<dbReference type="STRING" id="1642646.ING2E5A_0363"/>
<accession>A0A1G4G3V8</accession>
<proteinExistence type="predicted"/>
<dbReference type="InterPro" id="IPR006311">
    <property type="entry name" value="TAT_signal"/>
</dbReference>
<dbReference type="InterPro" id="IPR029052">
    <property type="entry name" value="Metallo-depent_PP-like"/>
</dbReference>
<gene>
    <name evidence="2" type="ORF">ING2E5A_0363</name>
</gene>